<keyword evidence="3" id="KW-1185">Reference proteome</keyword>
<feature type="region of interest" description="Disordered" evidence="1">
    <location>
        <begin position="38"/>
        <end position="57"/>
    </location>
</feature>
<dbReference type="AlphaFoldDB" id="A0A330L3Z2"/>
<dbReference type="EMBL" id="OUNR01000012">
    <property type="protein sequence ID" value="SPP64417.1"/>
    <property type="molecule type" value="Genomic_DNA"/>
</dbReference>
<protein>
    <submittedName>
        <fullName evidence="2">Uncharacterized protein</fullName>
    </submittedName>
</protein>
<reference evidence="3" key="1">
    <citation type="submission" date="2018-04" db="EMBL/GenBank/DDBJ databases">
        <authorList>
            <person name="Lucker S."/>
            <person name="Sakoula D."/>
        </authorList>
    </citation>
    <scope>NUCLEOTIDE SEQUENCE [LARGE SCALE GENOMIC DNA]</scope>
</reference>
<evidence type="ECO:0000313" key="2">
    <source>
        <dbReference type="EMBL" id="SPP64417.1"/>
    </source>
</evidence>
<name>A0A330L3Z2_9BACT</name>
<evidence type="ECO:0000313" key="3">
    <source>
        <dbReference type="Proteomes" id="UP000248168"/>
    </source>
</evidence>
<sequence>MQLRVTRQTLVSAVLYLVSLIVETGGTGLAVVARCDGHRRERSKVTPHPIRTTPTSN</sequence>
<gene>
    <name evidence="2" type="ORF">NITLEN_20056</name>
</gene>
<evidence type="ECO:0000256" key="1">
    <source>
        <dbReference type="SAM" id="MobiDB-lite"/>
    </source>
</evidence>
<proteinExistence type="predicted"/>
<dbReference type="Proteomes" id="UP000248168">
    <property type="component" value="Unassembled WGS sequence"/>
</dbReference>
<dbReference type="InParanoid" id="A0A330L3Z2"/>
<organism evidence="2 3">
    <name type="scientific">Nitrospira lenta</name>
    <dbReference type="NCBI Taxonomy" id="1436998"/>
    <lineage>
        <taxon>Bacteria</taxon>
        <taxon>Pseudomonadati</taxon>
        <taxon>Nitrospirota</taxon>
        <taxon>Nitrospiria</taxon>
        <taxon>Nitrospirales</taxon>
        <taxon>Nitrospiraceae</taxon>
        <taxon>Nitrospira</taxon>
    </lineage>
</organism>
<accession>A0A330L3Z2</accession>